<dbReference type="Proteomes" id="UP000239936">
    <property type="component" value="Unassembled WGS sequence"/>
</dbReference>
<keyword evidence="2" id="KW-1185">Reference proteome</keyword>
<reference evidence="1 2" key="1">
    <citation type="submission" date="2018-01" db="EMBL/GenBank/DDBJ databases">
        <title>The complete genome sequence of Chromatium okenii LaCa, a purple sulfur bacterium with a turbulent life.</title>
        <authorList>
            <person name="Luedin S.M."/>
            <person name="Liechti N."/>
            <person name="Storelli N."/>
            <person name="Danza F."/>
            <person name="Wittwer M."/>
            <person name="Pothier J.F."/>
            <person name="Tonolla M.A."/>
        </authorList>
    </citation>
    <scope>NUCLEOTIDE SEQUENCE [LARGE SCALE GENOMIC DNA]</scope>
    <source>
        <strain evidence="1 2">LaCa</strain>
    </source>
</reference>
<accession>A0A2S7XNZ0</accession>
<comment type="caution">
    <text evidence="1">The sequence shown here is derived from an EMBL/GenBank/DDBJ whole genome shotgun (WGS) entry which is preliminary data.</text>
</comment>
<name>A0A2S7XNZ0_9GAMM</name>
<organism evidence="1 2">
    <name type="scientific">Chromatium okenii</name>
    <dbReference type="NCBI Taxonomy" id="61644"/>
    <lineage>
        <taxon>Bacteria</taxon>
        <taxon>Pseudomonadati</taxon>
        <taxon>Pseudomonadota</taxon>
        <taxon>Gammaproteobacteria</taxon>
        <taxon>Chromatiales</taxon>
        <taxon>Chromatiaceae</taxon>
        <taxon>Chromatium</taxon>
    </lineage>
</organism>
<protein>
    <submittedName>
        <fullName evidence="1">Uncharacterized protein</fullName>
    </submittedName>
</protein>
<dbReference type="EMBL" id="PPGH01000037">
    <property type="protein sequence ID" value="PQJ95457.1"/>
    <property type="molecule type" value="Genomic_DNA"/>
</dbReference>
<sequence length="69" mass="7497">MTARAATTGRHHRLGVNYRSTSAVIDACQRLFAPAETGSSRGAFRCKTDDGHNPIPLQTVIASERCIRV</sequence>
<gene>
    <name evidence="1" type="ORF">CXB77_14780</name>
</gene>
<evidence type="ECO:0000313" key="1">
    <source>
        <dbReference type="EMBL" id="PQJ95457.1"/>
    </source>
</evidence>
<proteinExistence type="predicted"/>
<dbReference type="AlphaFoldDB" id="A0A2S7XNZ0"/>
<dbReference type="RefSeq" id="WP_105074485.1">
    <property type="nucleotide sequence ID" value="NZ_PPGH01000037.1"/>
</dbReference>
<evidence type="ECO:0000313" key="2">
    <source>
        <dbReference type="Proteomes" id="UP000239936"/>
    </source>
</evidence>